<keyword evidence="1" id="KW-0472">Membrane</keyword>
<dbReference type="Proteomes" id="UP000815677">
    <property type="component" value="Unassembled WGS sequence"/>
</dbReference>
<feature type="transmembrane region" description="Helical" evidence="1">
    <location>
        <begin position="94"/>
        <end position="116"/>
    </location>
</feature>
<evidence type="ECO:0000313" key="3">
    <source>
        <dbReference type="Proteomes" id="UP000815677"/>
    </source>
</evidence>
<keyword evidence="1" id="KW-0812">Transmembrane</keyword>
<keyword evidence="3" id="KW-1185">Reference proteome</keyword>
<organism evidence="2 3">
    <name type="scientific">Mycena chlorophos</name>
    <name type="common">Agaric fungus</name>
    <name type="synonym">Agaricus chlorophos</name>
    <dbReference type="NCBI Taxonomy" id="658473"/>
    <lineage>
        <taxon>Eukaryota</taxon>
        <taxon>Fungi</taxon>
        <taxon>Dikarya</taxon>
        <taxon>Basidiomycota</taxon>
        <taxon>Agaricomycotina</taxon>
        <taxon>Agaricomycetes</taxon>
        <taxon>Agaricomycetidae</taxon>
        <taxon>Agaricales</taxon>
        <taxon>Marasmiineae</taxon>
        <taxon>Mycenaceae</taxon>
        <taxon>Mycena</taxon>
    </lineage>
</organism>
<name>A0ABQ0LXU9_MYCCL</name>
<evidence type="ECO:0000256" key="1">
    <source>
        <dbReference type="SAM" id="Phobius"/>
    </source>
</evidence>
<sequence length="147" mass="16159">MQSLCIHRCYVIWGSDWRAVALPLVSYACTMVGGFLDILPLPPAAARGALTVAYGGVFLTNVLSSTLAAGRIWFMSRSFARLLGTKRRTRYTELTAIILESGLIYPFLFIITIVIISSRRASRSKKLDELLISARASPQRSSSSESV</sequence>
<feature type="transmembrane region" description="Helical" evidence="1">
    <location>
        <begin position="20"/>
        <end position="39"/>
    </location>
</feature>
<proteinExistence type="predicted"/>
<keyword evidence="1" id="KW-1133">Transmembrane helix</keyword>
<reference evidence="2" key="1">
    <citation type="submission" date="2014-09" db="EMBL/GenBank/DDBJ databases">
        <title>Genome sequence of the luminous mushroom Mycena chlorophos for searching fungal bioluminescence genes.</title>
        <authorList>
            <person name="Tanaka Y."/>
            <person name="Kasuga D."/>
            <person name="Oba Y."/>
            <person name="Hase S."/>
            <person name="Sato K."/>
            <person name="Oba Y."/>
            <person name="Sakakibara Y."/>
        </authorList>
    </citation>
    <scope>NUCLEOTIDE SEQUENCE</scope>
</reference>
<dbReference type="EMBL" id="DF849179">
    <property type="protein sequence ID" value="GAT55941.1"/>
    <property type="molecule type" value="Genomic_DNA"/>
</dbReference>
<evidence type="ECO:0000313" key="2">
    <source>
        <dbReference type="EMBL" id="GAT55941.1"/>
    </source>
</evidence>
<gene>
    <name evidence="2" type="ORF">MCHLO_12655</name>
</gene>
<protein>
    <submittedName>
        <fullName evidence="2">Uncharacterized protein</fullName>
    </submittedName>
</protein>
<feature type="transmembrane region" description="Helical" evidence="1">
    <location>
        <begin position="51"/>
        <end position="74"/>
    </location>
</feature>
<accession>A0ABQ0LXU9</accession>